<feature type="transmembrane region" description="Helical" evidence="6">
    <location>
        <begin position="59"/>
        <end position="83"/>
    </location>
</feature>
<keyword evidence="8" id="KW-1185">Reference proteome</keyword>
<feature type="transmembrane region" description="Helical" evidence="6">
    <location>
        <begin position="136"/>
        <end position="155"/>
    </location>
</feature>
<reference evidence="7" key="1">
    <citation type="submission" date="2020-03" db="EMBL/GenBank/DDBJ databases">
        <title>A high-quality chromosome-level genome assembly of a woody plant with both climbing and erect habits, Rhamnella rubrinervis.</title>
        <authorList>
            <person name="Lu Z."/>
            <person name="Yang Y."/>
            <person name="Zhu X."/>
            <person name="Sun Y."/>
        </authorList>
    </citation>
    <scope>NUCLEOTIDE SEQUENCE</scope>
    <source>
        <strain evidence="7">BYM</strain>
        <tissue evidence="7">Leaf</tissue>
    </source>
</reference>
<dbReference type="AlphaFoldDB" id="A0A8K0E6Q5"/>
<comment type="caution">
    <text evidence="7">The sequence shown here is derived from an EMBL/GenBank/DDBJ whole genome shotgun (WGS) entry which is preliminary data.</text>
</comment>
<gene>
    <name evidence="7" type="ORF">FNV43_RR20553</name>
</gene>
<sequence length="588" mass="65243">MDNKSDKAVTTGHEPEVHYSGVKAMPLIIGNETFEKLGTLGTLNNLLVYLTTVFNMKSITATTLINIFSGTTNFATLIGAFLCDTYFGRYKTLGFASVASVLGMLVLTLTAAITKLHPPHCETDHNTETCPGPTPWQSTFLITGLGFLVIGAGGIRPCNLAFGADQFNPNTESGKKGINSFFNWYYFTFTFAMMISLTAIVYVQSDVSWSLGFAIPTFLMFLSCVLFFMGSKIYVKVKPDGSALTSAVTVVVAAVKKRRLKLPEQPRLSLFNHNRNVSINSNLPYTDQFRFLDKAAIIDPQDTINTDGSAENPWRLCSIQQVEEVKCLVRVIPIWFSALIYYVATTQQSTYVVFQALQSDRRLGNTGFKIPAATYSIFTMLGLTIWIPIYDRLAVPALRRLTGKEGGVTILQRMGFGLFLSMITMLVSGLVEERRRSFALTDPVGFEERRGAVSSASGFWLVPQLTLIGFSEGFTVIGNVEFYYKQFPENMRSVGASFLFVGFAGASYLSGFMISTVHHLTTGSAMGDWLPEDLNKGKLDYFYYLVAALEALNFGLFLIFANWYKYKRSDGNALEVDMKDMQSQKPLV</sequence>
<dbReference type="Proteomes" id="UP000796880">
    <property type="component" value="Unassembled WGS sequence"/>
</dbReference>
<evidence type="ECO:0000313" key="8">
    <source>
        <dbReference type="Proteomes" id="UP000796880"/>
    </source>
</evidence>
<feature type="transmembrane region" description="Helical" evidence="6">
    <location>
        <begin position="95"/>
        <end position="116"/>
    </location>
</feature>
<organism evidence="7 8">
    <name type="scientific">Rhamnella rubrinervis</name>
    <dbReference type="NCBI Taxonomy" id="2594499"/>
    <lineage>
        <taxon>Eukaryota</taxon>
        <taxon>Viridiplantae</taxon>
        <taxon>Streptophyta</taxon>
        <taxon>Embryophyta</taxon>
        <taxon>Tracheophyta</taxon>
        <taxon>Spermatophyta</taxon>
        <taxon>Magnoliopsida</taxon>
        <taxon>eudicotyledons</taxon>
        <taxon>Gunneridae</taxon>
        <taxon>Pentapetalae</taxon>
        <taxon>rosids</taxon>
        <taxon>fabids</taxon>
        <taxon>Rosales</taxon>
        <taxon>Rhamnaceae</taxon>
        <taxon>rhamnoid group</taxon>
        <taxon>Rhamneae</taxon>
        <taxon>Rhamnella</taxon>
    </lineage>
</organism>
<feature type="transmembrane region" description="Helical" evidence="6">
    <location>
        <begin position="410"/>
        <end position="431"/>
    </location>
</feature>
<evidence type="ECO:0000256" key="3">
    <source>
        <dbReference type="ARBA" id="ARBA00022692"/>
    </source>
</evidence>
<keyword evidence="5 6" id="KW-0472">Membrane</keyword>
<dbReference type="Pfam" id="PF00854">
    <property type="entry name" value="PTR2"/>
    <property type="match status" value="1"/>
</dbReference>
<dbReference type="InterPro" id="IPR036259">
    <property type="entry name" value="MFS_trans_sf"/>
</dbReference>
<dbReference type="EMBL" id="VOIH02000009">
    <property type="protein sequence ID" value="KAF3437797.1"/>
    <property type="molecule type" value="Genomic_DNA"/>
</dbReference>
<evidence type="ECO:0000256" key="5">
    <source>
        <dbReference type="ARBA" id="ARBA00023136"/>
    </source>
</evidence>
<dbReference type="Gene3D" id="1.20.1250.20">
    <property type="entry name" value="MFS general substrate transporter like domains"/>
    <property type="match status" value="1"/>
</dbReference>
<dbReference type="SUPFAM" id="SSF103473">
    <property type="entry name" value="MFS general substrate transporter"/>
    <property type="match status" value="1"/>
</dbReference>
<evidence type="ECO:0000256" key="4">
    <source>
        <dbReference type="ARBA" id="ARBA00022989"/>
    </source>
</evidence>
<feature type="transmembrane region" description="Helical" evidence="6">
    <location>
        <begin position="209"/>
        <end position="229"/>
    </location>
</feature>
<feature type="transmembrane region" description="Helical" evidence="6">
    <location>
        <begin position="370"/>
        <end position="390"/>
    </location>
</feature>
<dbReference type="OrthoDB" id="8904098at2759"/>
<feature type="transmembrane region" description="Helical" evidence="6">
    <location>
        <begin position="541"/>
        <end position="564"/>
    </location>
</feature>
<keyword evidence="4 6" id="KW-1133">Transmembrane helix</keyword>
<comment type="subcellular location">
    <subcellularLocation>
        <location evidence="1">Membrane</location>
        <topology evidence="1">Multi-pass membrane protein</topology>
    </subcellularLocation>
</comment>
<feature type="transmembrane region" description="Helical" evidence="6">
    <location>
        <begin position="494"/>
        <end position="521"/>
    </location>
</feature>
<dbReference type="InterPro" id="IPR000109">
    <property type="entry name" value="POT_fam"/>
</dbReference>
<keyword evidence="3 6" id="KW-0812">Transmembrane</keyword>
<evidence type="ECO:0000256" key="2">
    <source>
        <dbReference type="ARBA" id="ARBA00005982"/>
    </source>
</evidence>
<evidence type="ECO:0000256" key="1">
    <source>
        <dbReference type="ARBA" id="ARBA00004141"/>
    </source>
</evidence>
<evidence type="ECO:0000313" key="7">
    <source>
        <dbReference type="EMBL" id="KAF3437797.1"/>
    </source>
</evidence>
<dbReference type="CDD" id="cd17416">
    <property type="entry name" value="MFS_NPF1_2"/>
    <property type="match status" value="1"/>
</dbReference>
<feature type="transmembrane region" description="Helical" evidence="6">
    <location>
        <begin position="184"/>
        <end position="203"/>
    </location>
</feature>
<dbReference type="GO" id="GO:0022857">
    <property type="term" value="F:transmembrane transporter activity"/>
    <property type="evidence" value="ECO:0007669"/>
    <property type="project" value="InterPro"/>
</dbReference>
<proteinExistence type="inferred from homology"/>
<dbReference type="PANTHER" id="PTHR11654">
    <property type="entry name" value="OLIGOPEPTIDE TRANSPORTER-RELATED"/>
    <property type="match status" value="1"/>
</dbReference>
<evidence type="ECO:0000256" key="6">
    <source>
        <dbReference type="SAM" id="Phobius"/>
    </source>
</evidence>
<accession>A0A8K0E6Q5</accession>
<comment type="similarity">
    <text evidence="2">Belongs to the major facilitator superfamily. Proton-dependent oligopeptide transporter (POT/PTR) (TC 2.A.17) family.</text>
</comment>
<name>A0A8K0E6Q5_9ROSA</name>
<protein>
    <submittedName>
        <fullName evidence="7">Uncharacterized protein</fullName>
    </submittedName>
</protein>
<dbReference type="GO" id="GO:0016020">
    <property type="term" value="C:membrane"/>
    <property type="evidence" value="ECO:0007669"/>
    <property type="project" value="UniProtKB-SubCell"/>
</dbReference>